<accession>A0A238Z4X3</accession>
<feature type="signal peptide" evidence="2">
    <location>
        <begin position="1"/>
        <end position="38"/>
    </location>
</feature>
<feature type="transmembrane region" description="Helical" evidence="1">
    <location>
        <begin position="182"/>
        <end position="207"/>
    </location>
</feature>
<dbReference type="AlphaFoldDB" id="A0A238Z4X3"/>
<evidence type="ECO:0000256" key="1">
    <source>
        <dbReference type="SAM" id="Phobius"/>
    </source>
</evidence>
<reference evidence="3 4" key="1">
    <citation type="submission" date="2017-06" db="EMBL/GenBank/DDBJ databases">
        <authorList>
            <person name="Kim H.J."/>
            <person name="Triplett B.A."/>
        </authorList>
    </citation>
    <scope>NUCLEOTIDE SEQUENCE [LARGE SCALE GENOMIC DNA]</scope>
    <source>
        <strain evidence="3 4">DSM 29052</strain>
    </source>
</reference>
<dbReference type="EMBL" id="FZNN01000024">
    <property type="protein sequence ID" value="SNR78495.1"/>
    <property type="molecule type" value="Genomic_DNA"/>
</dbReference>
<keyword evidence="1" id="KW-0472">Membrane</keyword>
<organism evidence="3 4">
    <name type="scientific">Puniceibacterium sediminis</name>
    <dbReference type="NCBI Taxonomy" id="1608407"/>
    <lineage>
        <taxon>Bacteria</taxon>
        <taxon>Pseudomonadati</taxon>
        <taxon>Pseudomonadota</taxon>
        <taxon>Alphaproteobacteria</taxon>
        <taxon>Rhodobacterales</taxon>
        <taxon>Paracoccaceae</taxon>
        <taxon>Puniceibacterium</taxon>
    </lineage>
</organism>
<evidence type="ECO:0000313" key="3">
    <source>
        <dbReference type="EMBL" id="SNR78495.1"/>
    </source>
</evidence>
<feature type="chain" id="PRO_5012104959" evidence="2">
    <location>
        <begin position="39"/>
        <end position="245"/>
    </location>
</feature>
<keyword evidence="2" id="KW-0732">Signal</keyword>
<gene>
    <name evidence="3" type="ORF">SAMN06265370_12435</name>
</gene>
<feature type="transmembrane region" description="Helical" evidence="1">
    <location>
        <begin position="219"/>
        <end position="243"/>
    </location>
</feature>
<evidence type="ECO:0000256" key="2">
    <source>
        <dbReference type="SAM" id="SignalP"/>
    </source>
</evidence>
<evidence type="ECO:0000313" key="4">
    <source>
        <dbReference type="Proteomes" id="UP000198417"/>
    </source>
</evidence>
<feature type="transmembrane region" description="Helical" evidence="1">
    <location>
        <begin position="120"/>
        <end position="140"/>
    </location>
</feature>
<dbReference type="PROSITE" id="PS51257">
    <property type="entry name" value="PROKAR_LIPOPROTEIN"/>
    <property type="match status" value="1"/>
</dbReference>
<sequence>MTNNRAFGSGVPVPSRPQLLFLLAIVLALMACASSAFAHAVTAGDKGYIQEVSGMKLIPFMYLGAKHMVTGYDHLLFLFGVVFFLYKMKHVAIYVSLFAIGHSTTMLAGVYFGWNVSSYLIDAIIGLSVVYKALDNLGAYQRWFGVQPNTKAATLIFGFFHGLGLATKILDYDIAQDGLLPNLLAFNVGVELGQILALAMILIVMGYWRKSGSFWKHAYTANVVMMSAGFILIGYQMTGYFVAQS</sequence>
<feature type="transmembrane region" description="Helical" evidence="1">
    <location>
        <begin position="152"/>
        <end position="170"/>
    </location>
</feature>
<dbReference type="Pfam" id="PF13795">
    <property type="entry name" value="HupE_UreJ_2"/>
    <property type="match status" value="1"/>
</dbReference>
<keyword evidence="1" id="KW-1133">Transmembrane helix</keyword>
<name>A0A238Z4X3_9RHOB</name>
<feature type="transmembrane region" description="Helical" evidence="1">
    <location>
        <begin position="64"/>
        <end position="86"/>
    </location>
</feature>
<proteinExistence type="predicted"/>
<dbReference type="InterPro" id="IPR032809">
    <property type="entry name" value="Put_HupE_UreJ"/>
</dbReference>
<feature type="transmembrane region" description="Helical" evidence="1">
    <location>
        <begin position="93"/>
        <end position="114"/>
    </location>
</feature>
<dbReference type="OrthoDB" id="9808870at2"/>
<keyword evidence="4" id="KW-1185">Reference proteome</keyword>
<dbReference type="Proteomes" id="UP000198417">
    <property type="component" value="Unassembled WGS sequence"/>
</dbReference>
<protein>
    <submittedName>
        <fullName evidence="3">HupE / UreJ protein</fullName>
    </submittedName>
</protein>
<keyword evidence="1" id="KW-0812">Transmembrane</keyword>